<feature type="transmembrane region" description="Helical" evidence="1">
    <location>
        <begin position="204"/>
        <end position="234"/>
    </location>
</feature>
<keyword evidence="1" id="KW-1133">Transmembrane helix</keyword>
<dbReference type="InterPro" id="IPR005625">
    <property type="entry name" value="PepSY-ass_TM"/>
</dbReference>
<sequence length="548" mass="59539">MTGPRTMGPRTMGPRATVPLAIGPGFRDRMGWLHTWAGVLVGALLFAIFWMGSLSVFDKEIDRWMIPETRIVPTGTPVSYDALIRPALSVAGGAAAYLNFLAPDEREPTVKFYYQDTDGTFHAAHLDPRTGAPLDLTDSLAGTGFIFPFHYGLHITWYDLGYWIVGFAGMSMLVLLVSGLFIHRKIIAEFFIFRPRKNPRRSTLDLHNLTSLIGLPFYILISFSGLLIFFTIYFPWAIQQPFGGDDTLMARELFGAYPVAVTGEPGTLGSVDAMIGHAERTWSARAGTPVQADVIRILNYGDAGASVYLRNTFPRRRVTLSEHIMVMDGATGRVLSDYSAPPVKRVFAWIEGAHFVQFGHWPLRWLYFAAGLSGCVMIATGLLFWIRARVRKGVGAPVKVRAVRAVAVGAVTGLMAATGAFLVANRLLPKGAALLGQDRSELEIWVFFLVWAGTFVHAVLRGQAAWREQTCLLAGLAFSAALLNGITTGDHLAATIARGYWPVAGLDLMLLTVAAVALAAARRLGRAPAPLPAPKVTTAQSPGTAPAE</sequence>
<feature type="transmembrane region" description="Helical" evidence="1">
    <location>
        <begin position="36"/>
        <end position="57"/>
    </location>
</feature>
<accession>A0A3M0CGH4</accession>
<dbReference type="EMBL" id="REFR01000011">
    <property type="protein sequence ID" value="RMB08085.1"/>
    <property type="molecule type" value="Genomic_DNA"/>
</dbReference>
<proteinExistence type="predicted"/>
<evidence type="ECO:0000313" key="3">
    <source>
        <dbReference type="Proteomes" id="UP000271227"/>
    </source>
</evidence>
<keyword evidence="3" id="KW-1185">Reference proteome</keyword>
<feature type="transmembrane region" description="Helical" evidence="1">
    <location>
        <begin position="472"/>
        <end position="494"/>
    </location>
</feature>
<dbReference type="Pfam" id="PF03929">
    <property type="entry name" value="PepSY_TM"/>
    <property type="match status" value="1"/>
</dbReference>
<dbReference type="PANTHER" id="PTHR34219:SF4">
    <property type="entry name" value="PEPSY DOMAIN-CONTAINING PROTEIN"/>
    <property type="match status" value="1"/>
</dbReference>
<feature type="transmembrane region" description="Helical" evidence="1">
    <location>
        <begin position="444"/>
        <end position="460"/>
    </location>
</feature>
<keyword evidence="1" id="KW-0472">Membrane</keyword>
<evidence type="ECO:0000256" key="1">
    <source>
        <dbReference type="SAM" id="Phobius"/>
    </source>
</evidence>
<feature type="transmembrane region" description="Helical" evidence="1">
    <location>
        <begin position="365"/>
        <end position="385"/>
    </location>
</feature>
<dbReference type="Proteomes" id="UP000271227">
    <property type="component" value="Unassembled WGS sequence"/>
</dbReference>
<reference evidence="2 3" key="1">
    <citation type="submission" date="2018-10" db="EMBL/GenBank/DDBJ databases">
        <title>Genomic Encyclopedia of Archaeal and Bacterial Type Strains, Phase II (KMG-II): from individual species to whole genera.</title>
        <authorList>
            <person name="Goeker M."/>
        </authorList>
    </citation>
    <scope>NUCLEOTIDE SEQUENCE [LARGE SCALE GENOMIC DNA]</scope>
    <source>
        <strain evidence="2 3">DSM 25217</strain>
    </source>
</reference>
<dbReference type="OrthoDB" id="9776609at2"/>
<feature type="transmembrane region" description="Helical" evidence="1">
    <location>
        <begin position="160"/>
        <end position="183"/>
    </location>
</feature>
<dbReference type="InParanoid" id="A0A3M0CGH4"/>
<feature type="transmembrane region" description="Helical" evidence="1">
    <location>
        <begin position="405"/>
        <end position="424"/>
    </location>
</feature>
<evidence type="ECO:0000313" key="2">
    <source>
        <dbReference type="EMBL" id="RMB08085.1"/>
    </source>
</evidence>
<dbReference type="AlphaFoldDB" id="A0A3M0CGH4"/>
<name>A0A3M0CGH4_9PROT</name>
<protein>
    <submittedName>
        <fullName evidence="2">Putative iron-regulated membrane protein</fullName>
    </submittedName>
</protein>
<dbReference type="PANTHER" id="PTHR34219">
    <property type="entry name" value="IRON-REGULATED INNER MEMBRANE PROTEIN-RELATED"/>
    <property type="match status" value="1"/>
</dbReference>
<gene>
    <name evidence="2" type="ORF">BXY39_2181</name>
</gene>
<feature type="transmembrane region" description="Helical" evidence="1">
    <location>
        <begin position="500"/>
        <end position="521"/>
    </location>
</feature>
<keyword evidence="1" id="KW-0812">Transmembrane</keyword>
<organism evidence="2 3">
    <name type="scientific">Eilatimonas milleporae</name>
    <dbReference type="NCBI Taxonomy" id="911205"/>
    <lineage>
        <taxon>Bacteria</taxon>
        <taxon>Pseudomonadati</taxon>
        <taxon>Pseudomonadota</taxon>
        <taxon>Alphaproteobacteria</taxon>
        <taxon>Kordiimonadales</taxon>
        <taxon>Kordiimonadaceae</taxon>
        <taxon>Eilatimonas</taxon>
    </lineage>
</organism>
<comment type="caution">
    <text evidence="2">The sequence shown here is derived from an EMBL/GenBank/DDBJ whole genome shotgun (WGS) entry which is preliminary data.</text>
</comment>